<dbReference type="EMBL" id="PNJD01000007">
    <property type="protein sequence ID" value="PMP98207.1"/>
    <property type="molecule type" value="Genomic_DNA"/>
</dbReference>
<evidence type="ECO:0000313" key="2">
    <source>
        <dbReference type="Proteomes" id="UP000235619"/>
    </source>
</evidence>
<dbReference type="AlphaFoldDB" id="A0A2N7QGW3"/>
<protein>
    <submittedName>
        <fullName evidence="1">Uncharacterized protein</fullName>
    </submittedName>
</protein>
<reference evidence="1 2" key="1">
    <citation type="submission" date="2018-01" db="EMBL/GenBank/DDBJ databases">
        <title>Metagenomic assembled genomes from two thermal pools in the Uzon Caldera, Kamchatka, Russia.</title>
        <authorList>
            <person name="Wilkins L."/>
            <person name="Ettinger C."/>
        </authorList>
    </citation>
    <scope>NUCLEOTIDE SEQUENCE [LARGE SCALE GENOMIC DNA]</scope>
    <source>
        <strain evidence="1">ARK-04</strain>
    </source>
</reference>
<evidence type="ECO:0000313" key="1">
    <source>
        <dbReference type="EMBL" id="PMP98207.1"/>
    </source>
</evidence>
<accession>A0A2N7QGW3</accession>
<gene>
    <name evidence="1" type="ORF">C0169_00090</name>
</gene>
<name>A0A2N7QGW3_9BACT</name>
<sequence>MLNYEGKIKKNGKVYKIYHILLGKSLCGERMEQIVFFNNWWDYAIYWVNGAKTKKLAVEYAKKLFVNDFKEGAYDYKKIKMVIK</sequence>
<dbReference type="Proteomes" id="UP000235619">
    <property type="component" value="Unassembled WGS sequence"/>
</dbReference>
<proteinExistence type="predicted"/>
<organism evidence="1 2">
    <name type="scientific">Thermodesulfobacterium geofontis</name>
    <dbReference type="NCBI Taxonomy" id="1295609"/>
    <lineage>
        <taxon>Bacteria</taxon>
        <taxon>Pseudomonadati</taxon>
        <taxon>Thermodesulfobacteriota</taxon>
        <taxon>Thermodesulfobacteria</taxon>
        <taxon>Thermodesulfobacteriales</taxon>
        <taxon>Thermodesulfobacteriaceae</taxon>
        <taxon>Thermodesulfobacterium</taxon>
    </lineage>
</organism>
<comment type="caution">
    <text evidence="1">The sequence shown here is derived from an EMBL/GenBank/DDBJ whole genome shotgun (WGS) entry which is preliminary data.</text>
</comment>